<dbReference type="AlphaFoldDB" id="A0AB36ST42"/>
<evidence type="ECO:0000256" key="1">
    <source>
        <dbReference type="ARBA" id="ARBA00001947"/>
    </source>
</evidence>
<comment type="caution">
    <text evidence="3">The sequence shown here is derived from an EMBL/GenBank/DDBJ whole genome shotgun (WGS) entry which is preliminary data.</text>
</comment>
<evidence type="ECO:0000313" key="4">
    <source>
        <dbReference type="Proteomes" id="UP000220934"/>
    </source>
</evidence>
<gene>
    <name evidence="3" type="ORF">CN596_02615</name>
</gene>
<dbReference type="InterPro" id="IPR024078">
    <property type="entry name" value="LmbE-like_dom_sf"/>
</dbReference>
<dbReference type="Gene3D" id="3.40.50.10320">
    <property type="entry name" value="LmbE-like"/>
    <property type="match status" value="1"/>
</dbReference>
<comment type="cofactor">
    <cofactor evidence="1">
        <name>Zn(2+)</name>
        <dbReference type="ChEBI" id="CHEBI:29105"/>
    </cofactor>
</comment>
<reference evidence="3 4" key="1">
    <citation type="submission" date="2017-09" db="EMBL/GenBank/DDBJ databases">
        <title>Large-scale bioinformatics analysis of Bacillus genomes uncovers conserved roles of natural products in bacterial physiology.</title>
        <authorList>
            <consortium name="Agbiome Team Llc"/>
            <person name="Bleich R.M."/>
            <person name="Kirk G.J."/>
            <person name="Santa Maria K.C."/>
            <person name="Allen S.E."/>
            <person name="Farag S."/>
            <person name="Shank E.A."/>
            <person name="Bowers A."/>
        </authorList>
    </citation>
    <scope>NUCLEOTIDE SEQUENCE [LARGE SCALE GENOMIC DNA]</scope>
    <source>
        <strain evidence="3 4">AFS027958</strain>
    </source>
</reference>
<name>A0AB36ST42_9BACI</name>
<dbReference type="PANTHER" id="PTHR12993:SF11">
    <property type="entry name" value="N-ACETYLGLUCOSAMINYL-PHOSPHATIDYLINOSITOL DE-N-ACETYLASE"/>
    <property type="match status" value="1"/>
</dbReference>
<dbReference type="EMBL" id="NUAJ01000004">
    <property type="protein sequence ID" value="PEN57792.1"/>
    <property type="molecule type" value="Genomic_DNA"/>
</dbReference>
<evidence type="ECO:0008006" key="5">
    <source>
        <dbReference type="Google" id="ProtNLM"/>
    </source>
</evidence>
<comment type="catalytic activity">
    <reaction evidence="2">
        <text>(S)-malyl N-acetyl-alpha-D-glucosaminide + H2O = (S)-malyl alpha-D-glucosaminide + acetate</text>
        <dbReference type="Rhea" id="RHEA:33411"/>
        <dbReference type="ChEBI" id="CHEBI:15377"/>
        <dbReference type="ChEBI" id="CHEBI:30089"/>
        <dbReference type="ChEBI" id="CHEBI:64870"/>
        <dbReference type="ChEBI" id="CHEBI:64871"/>
    </reaction>
</comment>
<accession>A0AB36ST42</accession>
<dbReference type="Proteomes" id="UP000220934">
    <property type="component" value="Unassembled WGS sequence"/>
</dbReference>
<organism evidence="3 4">
    <name type="scientific">Bacillus toyonensis</name>
    <dbReference type="NCBI Taxonomy" id="155322"/>
    <lineage>
        <taxon>Bacteria</taxon>
        <taxon>Bacillati</taxon>
        <taxon>Bacillota</taxon>
        <taxon>Bacilli</taxon>
        <taxon>Bacillales</taxon>
        <taxon>Bacillaceae</taxon>
        <taxon>Bacillus</taxon>
        <taxon>Bacillus cereus group</taxon>
    </lineage>
</organism>
<sequence length="178" mass="20639">MLDKLMIVAHPDDEFIFGGATLIKEPGWKVICLTNGDSPIRANEFYTAMKIIDASCEIWDYPDRYDGGFNKSQLLKDLSKVFQKYSFNCIVTHNLQGEYGHSQHKSLSKILHEQNYDNLYVFNKASTILPYKLLRKKLNLLSTYKSQIKGNIEQLMDYIVYESVVLSVNHRLNYEKSN</sequence>
<evidence type="ECO:0000256" key="2">
    <source>
        <dbReference type="ARBA" id="ARBA00024609"/>
    </source>
</evidence>
<dbReference type="Pfam" id="PF02585">
    <property type="entry name" value="PIG-L"/>
    <property type="match status" value="1"/>
</dbReference>
<proteinExistence type="predicted"/>
<dbReference type="InterPro" id="IPR003737">
    <property type="entry name" value="GlcNAc_PI_deacetylase-related"/>
</dbReference>
<dbReference type="PANTHER" id="PTHR12993">
    <property type="entry name" value="N-ACETYLGLUCOSAMINYL-PHOSPHATIDYLINOSITOL DE-N-ACETYLASE-RELATED"/>
    <property type="match status" value="1"/>
</dbReference>
<protein>
    <recommendedName>
        <fullName evidence="5">PIG-L family deacetylase</fullName>
    </recommendedName>
</protein>
<evidence type="ECO:0000313" key="3">
    <source>
        <dbReference type="EMBL" id="PEN57792.1"/>
    </source>
</evidence>
<dbReference type="RefSeq" id="WP_098058895.1">
    <property type="nucleotide sequence ID" value="NZ_JAOPQL010000003.1"/>
</dbReference>
<dbReference type="SUPFAM" id="SSF102588">
    <property type="entry name" value="LmbE-like"/>
    <property type="match status" value="1"/>
</dbReference>
<dbReference type="GO" id="GO:0016811">
    <property type="term" value="F:hydrolase activity, acting on carbon-nitrogen (but not peptide) bonds, in linear amides"/>
    <property type="evidence" value="ECO:0007669"/>
    <property type="project" value="TreeGrafter"/>
</dbReference>